<evidence type="ECO:0000256" key="2">
    <source>
        <dbReference type="ARBA" id="ARBA00022829"/>
    </source>
</evidence>
<dbReference type="InterPro" id="IPR036086">
    <property type="entry name" value="ParB/Sulfiredoxin_sf"/>
</dbReference>
<accession>A0A1I0YHF1</accession>
<dbReference type="InterPro" id="IPR041468">
    <property type="entry name" value="HTH_ParB/Spo0J"/>
</dbReference>
<dbReference type="Pfam" id="PF02195">
    <property type="entry name" value="ParB_N"/>
    <property type="match status" value="1"/>
</dbReference>
<proteinExistence type="inferred from homology"/>
<dbReference type="InterPro" id="IPR004437">
    <property type="entry name" value="ParB/RepB/Spo0J"/>
</dbReference>
<dbReference type="NCBIfam" id="TIGR00180">
    <property type="entry name" value="parB_part"/>
    <property type="match status" value="1"/>
</dbReference>
<dbReference type="GO" id="GO:0007059">
    <property type="term" value="P:chromosome segregation"/>
    <property type="evidence" value="ECO:0007669"/>
    <property type="project" value="UniProtKB-KW"/>
</dbReference>
<reference evidence="6 7" key="1">
    <citation type="submission" date="2016-10" db="EMBL/GenBank/DDBJ databases">
        <authorList>
            <person name="de Groot N.N."/>
        </authorList>
    </citation>
    <scope>NUCLEOTIDE SEQUENCE [LARGE SCALE GENOMIC DNA]</scope>
    <source>
        <strain evidence="6 7">CGMCC 4.6945</strain>
    </source>
</reference>
<dbReference type="CDD" id="cd16393">
    <property type="entry name" value="SPO0J_N"/>
    <property type="match status" value="1"/>
</dbReference>
<dbReference type="Gene3D" id="1.10.10.2830">
    <property type="match status" value="1"/>
</dbReference>
<dbReference type="SUPFAM" id="SSF109709">
    <property type="entry name" value="KorB DNA-binding domain-like"/>
    <property type="match status" value="1"/>
</dbReference>
<dbReference type="PANTHER" id="PTHR33375">
    <property type="entry name" value="CHROMOSOME-PARTITIONING PROTEIN PARB-RELATED"/>
    <property type="match status" value="1"/>
</dbReference>
<dbReference type="Proteomes" id="UP000199012">
    <property type="component" value="Unassembled WGS sequence"/>
</dbReference>
<feature type="compositionally biased region" description="Polar residues" evidence="4">
    <location>
        <begin position="154"/>
        <end position="164"/>
    </location>
</feature>
<name>A0A1I0YHF1_9CELL</name>
<dbReference type="InterPro" id="IPR003115">
    <property type="entry name" value="ParB_N"/>
</dbReference>
<protein>
    <submittedName>
        <fullName evidence="6">Chromosome partitioning protein, ParB family</fullName>
    </submittedName>
</protein>
<evidence type="ECO:0000313" key="6">
    <source>
        <dbReference type="EMBL" id="SFB12799.1"/>
    </source>
</evidence>
<dbReference type="FunFam" id="1.10.10.2830:FF:000001">
    <property type="entry name" value="Chromosome partitioning protein ParB"/>
    <property type="match status" value="1"/>
</dbReference>
<keyword evidence="2" id="KW-0159">Chromosome partition</keyword>
<evidence type="ECO:0000256" key="4">
    <source>
        <dbReference type="SAM" id="MobiDB-lite"/>
    </source>
</evidence>
<dbReference type="GO" id="GO:0045881">
    <property type="term" value="P:positive regulation of sporulation resulting in formation of a cellular spore"/>
    <property type="evidence" value="ECO:0007669"/>
    <property type="project" value="TreeGrafter"/>
</dbReference>
<feature type="compositionally biased region" description="Low complexity" evidence="4">
    <location>
        <begin position="58"/>
        <end position="69"/>
    </location>
</feature>
<gene>
    <name evidence="6" type="ORF">SAMN05421867_107178</name>
</gene>
<feature type="domain" description="ParB-like N-terminal" evidence="5">
    <location>
        <begin position="177"/>
        <end position="266"/>
    </location>
</feature>
<dbReference type="EMBL" id="FOKA01000007">
    <property type="protein sequence ID" value="SFB12799.1"/>
    <property type="molecule type" value="Genomic_DNA"/>
</dbReference>
<dbReference type="PANTHER" id="PTHR33375:SF1">
    <property type="entry name" value="CHROMOSOME-PARTITIONING PROTEIN PARB-RELATED"/>
    <property type="match status" value="1"/>
</dbReference>
<keyword evidence="3" id="KW-0238">DNA-binding</keyword>
<sequence>MNDKRRGLGRGLGALIPQSAEAAEVRAPERPVDVFFPEARPARTTRTTPEDVPSADEPPTTAVATTTKAPARRRRAPVPAYAGSTAARERPARRAGGAAPTPAAEDVRAAAEEPGTAAELLDEAAATDDAVDTDVEDGVQEDVTPDDAGAEASSGVQPDATVTTPDGLVQVPGARFAELPVTAIRPNPKQPRAVFDEDALAELVGSIREVGVLQPVVVRQAGDGYELIMGERRWRASQEAGLESVPAIIRDTEDADLLRDALLENLHRSDLNPLEEAAAYQQLLQDFGCTHDELAARIQRSRPQISNTLRLLRLPATVQRRVAAGVLSAGHARALLGLADGAAIERLAQRIVAEGLSVRAVEEIVALGGDEDRAPLRQLRPRGELVTPALDDLAGRLSDRFDTRVKVSLGRSRGKLTVEFASVDDLNRILASLAPDDPGLAAV</sequence>
<dbReference type="SMART" id="SM00470">
    <property type="entry name" value="ParB"/>
    <property type="match status" value="1"/>
</dbReference>
<feature type="compositionally biased region" description="Acidic residues" evidence="4">
    <location>
        <begin position="140"/>
        <end position="149"/>
    </location>
</feature>
<evidence type="ECO:0000259" key="5">
    <source>
        <dbReference type="SMART" id="SM00470"/>
    </source>
</evidence>
<dbReference type="Pfam" id="PF17762">
    <property type="entry name" value="HTH_ParB"/>
    <property type="match status" value="1"/>
</dbReference>
<dbReference type="GO" id="GO:0005694">
    <property type="term" value="C:chromosome"/>
    <property type="evidence" value="ECO:0007669"/>
    <property type="project" value="TreeGrafter"/>
</dbReference>
<organism evidence="6 7">
    <name type="scientific">Cellulomonas marina</name>
    <dbReference type="NCBI Taxonomy" id="988821"/>
    <lineage>
        <taxon>Bacteria</taxon>
        <taxon>Bacillati</taxon>
        <taxon>Actinomycetota</taxon>
        <taxon>Actinomycetes</taxon>
        <taxon>Micrococcales</taxon>
        <taxon>Cellulomonadaceae</taxon>
        <taxon>Cellulomonas</taxon>
    </lineage>
</organism>
<comment type="similarity">
    <text evidence="1">Belongs to the ParB family.</text>
</comment>
<feature type="region of interest" description="Disordered" evidence="4">
    <location>
        <begin position="140"/>
        <end position="168"/>
    </location>
</feature>
<dbReference type="STRING" id="988821.SAMN05421867_107178"/>
<dbReference type="InterPro" id="IPR057240">
    <property type="entry name" value="ParB_dimer_C"/>
</dbReference>
<feature type="region of interest" description="Disordered" evidence="4">
    <location>
        <begin position="1"/>
        <end position="115"/>
    </location>
</feature>
<dbReference type="FunFam" id="3.90.1530.30:FF:000001">
    <property type="entry name" value="Chromosome partitioning protein ParB"/>
    <property type="match status" value="1"/>
</dbReference>
<evidence type="ECO:0000313" key="7">
    <source>
        <dbReference type="Proteomes" id="UP000199012"/>
    </source>
</evidence>
<dbReference type="InterPro" id="IPR050336">
    <property type="entry name" value="Chromosome_partition/occlusion"/>
</dbReference>
<dbReference type="Pfam" id="PF23552">
    <property type="entry name" value="ParB_C"/>
    <property type="match status" value="1"/>
</dbReference>
<feature type="compositionally biased region" description="Basic and acidic residues" evidence="4">
    <location>
        <begin position="23"/>
        <end position="32"/>
    </location>
</feature>
<dbReference type="Gene3D" id="3.90.1530.30">
    <property type="match status" value="1"/>
</dbReference>
<dbReference type="SUPFAM" id="SSF110849">
    <property type="entry name" value="ParB/Sulfiredoxin"/>
    <property type="match status" value="1"/>
</dbReference>
<feature type="compositionally biased region" description="Low complexity" evidence="4">
    <location>
        <begin position="94"/>
        <end position="104"/>
    </location>
</feature>
<feature type="compositionally biased region" description="Low complexity" evidence="4">
    <location>
        <begin position="37"/>
        <end position="47"/>
    </location>
</feature>
<evidence type="ECO:0000256" key="1">
    <source>
        <dbReference type="ARBA" id="ARBA00006295"/>
    </source>
</evidence>
<dbReference type="RefSeq" id="WP_090032716.1">
    <property type="nucleotide sequence ID" value="NZ_BONM01000008.1"/>
</dbReference>
<evidence type="ECO:0000256" key="3">
    <source>
        <dbReference type="ARBA" id="ARBA00023125"/>
    </source>
</evidence>
<dbReference type="GO" id="GO:0003677">
    <property type="term" value="F:DNA binding"/>
    <property type="evidence" value="ECO:0007669"/>
    <property type="project" value="UniProtKB-KW"/>
</dbReference>
<keyword evidence="7" id="KW-1185">Reference proteome</keyword>
<dbReference type="AlphaFoldDB" id="A0A1I0YHF1"/>
<dbReference type="OrthoDB" id="9802051at2"/>